<evidence type="ECO:0000256" key="3">
    <source>
        <dbReference type="ARBA" id="ARBA00022692"/>
    </source>
</evidence>
<dbReference type="PANTHER" id="PTHR42718">
    <property type="entry name" value="MAJOR FACILITATOR SUPERFAMILY MULTIDRUG TRANSPORTER MFSC"/>
    <property type="match status" value="1"/>
</dbReference>
<protein>
    <submittedName>
        <fullName evidence="8">Multidrug resistance protein MdtD</fullName>
    </submittedName>
</protein>
<feature type="transmembrane region" description="Helical" evidence="6">
    <location>
        <begin position="51"/>
        <end position="76"/>
    </location>
</feature>
<evidence type="ECO:0000256" key="5">
    <source>
        <dbReference type="ARBA" id="ARBA00023136"/>
    </source>
</evidence>
<evidence type="ECO:0000256" key="1">
    <source>
        <dbReference type="ARBA" id="ARBA00004141"/>
    </source>
</evidence>
<keyword evidence="3 6" id="KW-0812">Transmembrane</keyword>
<dbReference type="PROSITE" id="PS50850">
    <property type="entry name" value="MFS"/>
    <property type="match status" value="1"/>
</dbReference>
<feature type="transmembrane region" description="Helical" evidence="6">
    <location>
        <begin position="204"/>
        <end position="225"/>
    </location>
</feature>
<dbReference type="InterPro" id="IPR020846">
    <property type="entry name" value="MFS_dom"/>
</dbReference>
<keyword evidence="2" id="KW-0813">Transport</keyword>
<dbReference type="PANTHER" id="PTHR42718:SF9">
    <property type="entry name" value="MAJOR FACILITATOR SUPERFAMILY MULTIDRUG TRANSPORTER MFSC"/>
    <property type="match status" value="1"/>
</dbReference>
<feature type="transmembrane region" description="Helical" evidence="6">
    <location>
        <begin position="551"/>
        <end position="571"/>
    </location>
</feature>
<dbReference type="Gene3D" id="1.20.1720.10">
    <property type="entry name" value="Multidrug resistance protein D"/>
    <property type="match status" value="1"/>
</dbReference>
<accession>A0A6S6ZM21</accession>
<evidence type="ECO:0000313" key="8">
    <source>
        <dbReference type="EMBL" id="CAB3675106.1"/>
    </source>
</evidence>
<feature type="transmembrane region" description="Helical" evidence="6">
    <location>
        <begin position="395"/>
        <end position="421"/>
    </location>
</feature>
<dbReference type="Gene3D" id="1.20.1250.20">
    <property type="entry name" value="MFS general substrate transporter like domains"/>
    <property type="match status" value="1"/>
</dbReference>
<dbReference type="GO" id="GO:0016020">
    <property type="term" value="C:membrane"/>
    <property type="evidence" value="ECO:0007669"/>
    <property type="project" value="UniProtKB-SubCell"/>
</dbReference>
<dbReference type="CDD" id="cd17321">
    <property type="entry name" value="MFS_MMR_MDR_like"/>
    <property type="match status" value="1"/>
</dbReference>
<feature type="transmembrane region" description="Helical" evidence="6">
    <location>
        <begin position="88"/>
        <end position="107"/>
    </location>
</feature>
<gene>
    <name evidence="8" type="primary">mdtD_2</name>
    <name evidence="8" type="ORF">LMG3441_01282</name>
</gene>
<dbReference type="EMBL" id="CADIJQ010000001">
    <property type="protein sequence ID" value="CAB3675106.1"/>
    <property type="molecule type" value="Genomic_DNA"/>
</dbReference>
<feature type="transmembrane region" description="Helical" evidence="6">
    <location>
        <begin position="146"/>
        <end position="167"/>
    </location>
</feature>
<feature type="transmembrane region" description="Helical" evidence="6">
    <location>
        <begin position="343"/>
        <end position="361"/>
    </location>
</feature>
<dbReference type="InterPro" id="IPR011701">
    <property type="entry name" value="MFS"/>
</dbReference>
<keyword evidence="5 6" id="KW-0472">Membrane</keyword>
<feature type="transmembrane region" description="Helical" evidence="6">
    <location>
        <begin position="442"/>
        <end position="464"/>
    </location>
</feature>
<evidence type="ECO:0000256" key="2">
    <source>
        <dbReference type="ARBA" id="ARBA00022448"/>
    </source>
</evidence>
<dbReference type="GO" id="GO:0022857">
    <property type="term" value="F:transmembrane transporter activity"/>
    <property type="evidence" value="ECO:0007669"/>
    <property type="project" value="InterPro"/>
</dbReference>
<feature type="transmembrane region" description="Helical" evidence="6">
    <location>
        <begin position="303"/>
        <end position="323"/>
    </location>
</feature>
<feature type="transmembrane region" description="Helical" evidence="6">
    <location>
        <begin position="263"/>
        <end position="282"/>
    </location>
</feature>
<evidence type="ECO:0000256" key="4">
    <source>
        <dbReference type="ARBA" id="ARBA00022989"/>
    </source>
</evidence>
<proteinExistence type="predicted"/>
<dbReference type="SUPFAM" id="SSF103473">
    <property type="entry name" value="MFS general substrate transporter"/>
    <property type="match status" value="1"/>
</dbReference>
<evidence type="ECO:0000256" key="6">
    <source>
        <dbReference type="SAM" id="Phobius"/>
    </source>
</evidence>
<dbReference type="Proteomes" id="UP000494269">
    <property type="component" value="Unassembled WGS sequence"/>
</dbReference>
<sequence>MPTPVVSAPLPNACLPNACLPNACLPSASLPPAFLPSASLPPASPYRWLQLLSACLTALLIPLCFTGPAVVLPSISHALGGTPVELNWILNGYILAYGSVIMVSGSLTDLYGPRRVWLLGLVGFCAATFVIPFVPTAAWIDVLRLLQGMGGAAAFAAAMSSLAPLFHGVARTRAFSLLGTTFGIGLSFGPLASGWMVEAAGWEWVFLATGGVGVLGAVMVAISVRPTTVAAQGRLDWPGALTFTGALGLFTYGMLLAPEAGWGDVYVIGALLASVLLAVAFVRIERRVARPMLDLSLFRSSRFVGVQVLAASPAFLFIVLIALLPGRFIGIDGYSAWEAGQLMIGLAAPLLIVPFVAALLTRWFQPGVLSAVGLIAVAIGLLWLASVMTTGAAGLWLPMCLIGIGIGLPWGLMDAMAVSVVDARNVGMATGIFNTVRVSADGVAIAVVSALLAGLIQTQLSAALPGATDAPSLLMAANRAALGQLEEAAALLPAEPLNARVTATAQVPAEPPNARVTATAQVPAATPNTPPRAEPPAIALLQHIYDDAFRVVLHVLAGIALLTALAIYALLCRRERIASRHGASAIDRTAAPAITPQQRNRG</sequence>
<feature type="transmembrane region" description="Helical" evidence="6">
    <location>
        <begin position="237"/>
        <end position="257"/>
    </location>
</feature>
<dbReference type="InterPro" id="IPR036259">
    <property type="entry name" value="MFS_trans_sf"/>
</dbReference>
<evidence type="ECO:0000313" key="9">
    <source>
        <dbReference type="Proteomes" id="UP000494269"/>
    </source>
</evidence>
<keyword evidence="4 6" id="KW-1133">Transmembrane helix</keyword>
<dbReference type="AlphaFoldDB" id="A0A6S6ZM21"/>
<organism evidence="8 9">
    <name type="scientific">Achromobacter kerstersii</name>
    <dbReference type="NCBI Taxonomy" id="1353890"/>
    <lineage>
        <taxon>Bacteria</taxon>
        <taxon>Pseudomonadati</taxon>
        <taxon>Pseudomonadota</taxon>
        <taxon>Betaproteobacteria</taxon>
        <taxon>Burkholderiales</taxon>
        <taxon>Alcaligenaceae</taxon>
        <taxon>Achromobacter</taxon>
    </lineage>
</organism>
<feature type="domain" description="Major facilitator superfamily (MFS) profile" evidence="7">
    <location>
        <begin position="50"/>
        <end position="495"/>
    </location>
</feature>
<name>A0A6S6ZM21_9BURK</name>
<dbReference type="Pfam" id="PF07690">
    <property type="entry name" value="MFS_1"/>
    <property type="match status" value="1"/>
</dbReference>
<feature type="transmembrane region" description="Helical" evidence="6">
    <location>
        <begin position="174"/>
        <end position="192"/>
    </location>
</feature>
<reference evidence="8 9" key="1">
    <citation type="submission" date="2020-04" db="EMBL/GenBank/DDBJ databases">
        <authorList>
            <person name="De Canck E."/>
        </authorList>
    </citation>
    <scope>NUCLEOTIDE SEQUENCE [LARGE SCALE GENOMIC DNA]</scope>
    <source>
        <strain evidence="8 9">LMG 3441</strain>
    </source>
</reference>
<comment type="subcellular location">
    <subcellularLocation>
        <location evidence="1">Membrane</location>
        <topology evidence="1">Multi-pass membrane protein</topology>
    </subcellularLocation>
</comment>
<feature type="transmembrane region" description="Helical" evidence="6">
    <location>
        <begin position="116"/>
        <end position="140"/>
    </location>
</feature>
<keyword evidence="9" id="KW-1185">Reference proteome</keyword>
<feature type="transmembrane region" description="Helical" evidence="6">
    <location>
        <begin position="368"/>
        <end position="389"/>
    </location>
</feature>
<evidence type="ECO:0000259" key="7">
    <source>
        <dbReference type="PROSITE" id="PS50850"/>
    </source>
</evidence>